<dbReference type="AlphaFoldDB" id="X5ECY5"/>
<dbReference type="InterPro" id="IPR030846">
    <property type="entry name" value="DnaG_bac"/>
</dbReference>
<evidence type="ECO:0000256" key="5">
    <source>
        <dbReference type="ARBA" id="ARBA00022705"/>
    </source>
</evidence>
<dbReference type="Gene3D" id="3.40.1360.10">
    <property type="match status" value="1"/>
</dbReference>
<evidence type="ECO:0000256" key="2">
    <source>
        <dbReference type="ARBA" id="ARBA00022515"/>
    </source>
</evidence>
<protein>
    <recommendedName>
        <fullName evidence="12 13">DNA primase</fullName>
        <ecNumber evidence="12">2.7.7.101</ecNumber>
    </recommendedName>
</protein>
<evidence type="ECO:0000256" key="1">
    <source>
        <dbReference type="ARBA" id="ARBA00022478"/>
    </source>
</evidence>
<dbReference type="InterPro" id="IPR050219">
    <property type="entry name" value="DnaG_primase"/>
</dbReference>
<dbReference type="PIRSF" id="PIRSF002811">
    <property type="entry name" value="DnaG"/>
    <property type="match status" value="1"/>
</dbReference>
<keyword evidence="11 12" id="KW-0804">Transcription</keyword>
<comment type="function">
    <text evidence="12 13">RNA polymerase that catalyzes the synthesis of short RNA molecules used as primers for DNA polymerase during DNA replication.</text>
</comment>
<dbReference type="GO" id="GO:0008270">
    <property type="term" value="F:zinc ion binding"/>
    <property type="evidence" value="ECO:0007669"/>
    <property type="project" value="UniProtKB-KW"/>
</dbReference>
<evidence type="ECO:0000256" key="6">
    <source>
        <dbReference type="ARBA" id="ARBA00022723"/>
    </source>
</evidence>
<reference evidence="16 17" key="1">
    <citation type="journal article" date="2015" name="Int. J. Syst. Evol. Microbiol.">
        <title>Revisiting Corynebacterium glyciniphilum (ex Kubota et al., 1972) sp. nov., nom. rev., isolated from putrefied banana.</title>
        <authorList>
            <person name="Al-Dilaimi A."/>
            <person name="Bednarz H."/>
            <person name="Lomker A."/>
            <person name="Niehaus K."/>
            <person name="Kalinowski J."/>
            <person name="Ruckert C."/>
        </authorList>
    </citation>
    <scope>NUCLEOTIDE SEQUENCE [LARGE SCALE GENOMIC DNA]</scope>
    <source>
        <strain evidence="16">AJ 3170</strain>
    </source>
</reference>
<keyword evidence="3 12" id="KW-0808">Transferase</keyword>
<dbReference type="InterPro" id="IPR002694">
    <property type="entry name" value="Znf_CHC2"/>
</dbReference>
<evidence type="ECO:0000256" key="14">
    <source>
        <dbReference type="SAM" id="MobiDB-lite"/>
    </source>
</evidence>
<evidence type="ECO:0000256" key="11">
    <source>
        <dbReference type="ARBA" id="ARBA00023163"/>
    </source>
</evidence>
<dbReference type="SMART" id="SM00400">
    <property type="entry name" value="ZnF_CHCC"/>
    <property type="match status" value="1"/>
</dbReference>
<dbReference type="Pfam" id="PF10410">
    <property type="entry name" value="DnaB_bind"/>
    <property type="match status" value="1"/>
</dbReference>
<keyword evidence="17" id="KW-1185">Reference proteome</keyword>
<evidence type="ECO:0000259" key="15">
    <source>
        <dbReference type="PROSITE" id="PS50880"/>
    </source>
</evidence>
<dbReference type="InterPro" id="IPR013264">
    <property type="entry name" value="DNAG_N"/>
</dbReference>
<comment type="catalytic activity">
    <reaction evidence="12">
        <text>ssDNA + n NTP = ssDNA/pppN(pN)n-1 hybrid + (n-1) diphosphate.</text>
        <dbReference type="EC" id="2.7.7.101"/>
    </reaction>
</comment>
<dbReference type="Pfam" id="PF08275">
    <property type="entry name" value="DNAG_N"/>
    <property type="match status" value="1"/>
</dbReference>
<feature type="region of interest" description="Disordered" evidence="14">
    <location>
        <begin position="471"/>
        <end position="492"/>
    </location>
</feature>
<dbReference type="SUPFAM" id="SSF56731">
    <property type="entry name" value="DNA primase core"/>
    <property type="match status" value="1"/>
</dbReference>
<comment type="similarity">
    <text evidence="12 13">Belongs to the DnaG primase family.</text>
</comment>
<dbReference type="GO" id="GO:0000428">
    <property type="term" value="C:DNA-directed RNA polymerase complex"/>
    <property type="evidence" value="ECO:0007669"/>
    <property type="project" value="UniProtKB-KW"/>
</dbReference>
<dbReference type="eggNOG" id="COG0358">
    <property type="taxonomic scope" value="Bacteria"/>
</dbReference>
<keyword evidence="7" id="KW-0863">Zinc-finger</keyword>
<keyword evidence="10 12" id="KW-0238">DNA-binding</keyword>
<evidence type="ECO:0000256" key="8">
    <source>
        <dbReference type="ARBA" id="ARBA00022833"/>
    </source>
</evidence>
<evidence type="ECO:0000313" key="17">
    <source>
        <dbReference type="Proteomes" id="UP000023703"/>
    </source>
</evidence>
<dbReference type="FunFam" id="3.90.580.10:FF:000001">
    <property type="entry name" value="DNA primase"/>
    <property type="match status" value="1"/>
</dbReference>
<dbReference type="EC" id="2.7.7.101" evidence="12"/>
<dbReference type="InterPro" id="IPR036977">
    <property type="entry name" value="DNA_primase_Znf_CHC2"/>
</dbReference>
<dbReference type="NCBIfam" id="TIGR01391">
    <property type="entry name" value="dnaG"/>
    <property type="match status" value="1"/>
</dbReference>
<dbReference type="GO" id="GO:0005737">
    <property type="term" value="C:cytoplasm"/>
    <property type="evidence" value="ECO:0007669"/>
    <property type="project" value="TreeGrafter"/>
</dbReference>
<dbReference type="KEGG" id="cgy:CGLY_10180"/>
<dbReference type="GO" id="GO:0003677">
    <property type="term" value="F:DNA binding"/>
    <property type="evidence" value="ECO:0007669"/>
    <property type="project" value="UniProtKB-KW"/>
</dbReference>
<keyword evidence="1 12" id="KW-0240">DNA-directed RNA polymerase</keyword>
<evidence type="ECO:0000256" key="9">
    <source>
        <dbReference type="ARBA" id="ARBA00022842"/>
    </source>
</evidence>
<dbReference type="GO" id="GO:1990077">
    <property type="term" value="C:primosome complex"/>
    <property type="evidence" value="ECO:0007669"/>
    <property type="project" value="UniProtKB-KW"/>
</dbReference>
<feature type="domain" description="Toprim" evidence="15">
    <location>
        <begin position="268"/>
        <end position="354"/>
    </location>
</feature>
<evidence type="ECO:0000256" key="12">
    <source>
        <dbReference type="HAMAP-Rule" id="MF_00974"/>
    </source>
</evidence>
<name>X5ECY5_9CORY</name>
<dbReference type="Pfam" id="PF01807">
    <property type="entry name" value="Zn_ribbon_DnaG"/>
    <property type="match status" value="1"/>
</dbReference>
<dbReference type="PANTHER" id="PTHR30313:SF2">
    <property type="entry name" value="DNA PRIMASE"/>
    <property type="match status" value="1"/>
</dbReference>
<evidence type="ECO:0000256" key="4">
    <source>
        <dbReference type="ARBA" id="ARBA00022695"/>
    </source>
</evidence>
<comment type="subunit">
    <text evidence="12">Monomer. Interacts with DnaB.</text>
</comment>
<dbReference type="SUPFAM" id="SSF57783">
    <property type="entry name" value="Zinc beta-ribbon"/>
    <property type="match status" value="1"/>
</dbReference>
<keyword evidence="9" id="KW-0460">Magnesium</keyword>
<dbReference type="SMART" id="SM00766">
    <property type="entry name" value="DnaG_DnaB_bind"/>
    <property type="match status" value="1"/>
</dbReference>
<dbReference type="HOGENOM" id="CLU_013501_3_1_11"/>
<keyword evidence="4 12" id="KW-0548">Nucleotidyltransferase</keyword>
<dbReference type="Pfam" id="PF08278">
    <property type="entry name" value="DnaG_DnaB_bind"/>
    <property type="match status" value="1"/>
</dbReference>
<dbReference type="EMBL" id="CP006842">
    <property type="protein sequence ID" value="AHW64481.1"/>
    <property type="molecule type" value="Genomic_DNA"/>
</dbReference>
<dbReference type="InterPro" id="IPR019475">
    <property type="entry name" value="DNA_primase_DnaB-bd"/>
</dbReference>
<dbReference type="InterPro" id="IPR034151">
    <property type="entry name" value="TOPRIM_DnaG_bac"/>
</dbReference>
<dbReference type="OrthoDB" id="9803773at2"/>
<keyword evidence="6 13" id="KW-0479">Metal-binding</keyword>
<dbReference type="InterPro" id="IPR013173">
    <property type="entry name" value="DNA_primase_DnaG_DnaB-bd_dom"/>
</dbReference>
<accession>X5ECY5</accession>
<dbReference type="Gene3D" id="3.90.980.10">
    <property type="entry name" value="DNA primase, catalytic core, N-terminal domain"/>
    <property type="match status" value="1"/>
</dbReference>
<dbReference type="PANTHER" id="PTHR30313">
    <property type="entry name" value="DNA PRIMASE"/>
    <property type="match status" value="1"/>
</dbReference>
<evidence type="ECO:0000256" key="13">
    <source>
        <dbReference type="PIRNR" id="PIRNR002811"/>
    </source>
</evidence>
<dbReference type="CDD" id="cd03364">
    <property type="entry name" value="TOPRIM_DnaG_primases"/>
    <property type="match status" value="1"/>
</dbReference>
<dbReference type="InterPro" id="IPR006295">
    <property type="entry name" value="DNA_primase_DnaG"/>
</dbReference>
<comment type="caution">
    <text evidence="12">Lacks conserved residue(s) required for the propagation of feature annotation.</text>
</comment>
<dbReference type="Proteomes" id="UP000023703">
    <property type="component" value="Chromosome"/>
</dbReference>
<proteinExistence type="inferred from homology"/>
<keyword evidence="2 12" id="KW-0639">Primosome</keyword>
<sequence length="664" mass="73393">MVDMARGRIPDTDIAAIREQTPIEEVVGEYVQLTPGGVDSMKGLSPFKDEKTPSFHVRPNKGYFHCFATGEGGDVFSFLMKMEHVSFPEAVEQCAERIGFRINYEGGGPVNRVEPGTRQRLVAANRAAHEFYMERFHDEEDAGAETARAFLRDRGFEGDIVDTFGCGYAPAGWDTLTKHLLRRGFEFKELEDAGLSRMGNRGPIDRFHRRLLWPIRSVAGDVIGFGARKLFDDDNLGKYMNTPETLLYKKSKVLFGIDLAKKSIASDHQAVVVEGYTDVMAMHAAGVPTAVAACGTAFGEDHLQLLRRFMVDDQFFRGEIIYTFDGDEAGQKAALRAFEGDQKFTGRSYVSVAPDGMDPCDVRMEKGDAAVREIVADRIPMFEFVIRTVIRGYDTHHIDGRVEAMRRIVPVLAGIRDDALRDEYARQAAGWLSWPDPTEVVSQVRAEAAKGRRGSQGPELKEGVARLARRSAEAEKAGAASGSNVTSMLSRPDPADIHLEPAREVLKLMLQEPEMVGADADGLLPDSFEHPTYVAVATAIAAAGGVGSVGSEDGHAAGAAWLDAVSSATDDVMCRAVISELAVEEPRCQRDRLEFYAGAVVARMEERWVGMEIAELKSRMQRMRPDQGGRKKQEYNNTFADLMALEKYRRTLQEQAQNYGDLRG</sequence>
<dbReference type="Gene3D" id="3.90.580.10">
    <property type="entry name" value="Zinc finger, CHC2-type domain"/>
    <property type="match status" value="1"/>
</dbReference>
<evidence type="ECO:0000256" key="7">
    <source>
        <dbReference type="ARBA" id="ARBA00022771"/>
    </source>
</evidence>
<keyword evidence="8 13" id="KW-0862">Zinc</keyword>
<gene>
    <name evidence="12 16" type="primary">dnaG</name>
    <name evidence="16" type="ORF">CGLY_10180</name>
</gene>
<dbReference type="SMART" id="SM00493">
    <property type="entry name" value="TOPRIM"/>
    <property type="match status" value="1"/>
</dbReference>
<evidence type="ECO:0000256" key="3">
    <source>
        <dbReference type="ARBA" id="ARBA00022679"/>
    </source>
</evidence>
<dbReference type="GO" id="GO:0003899">
    <property type="term" value="F:DNA-directed RNA polymerase activity"/>
    <property type="evidence" value="ECO:0007669"/>
    <property type="project" value="UniProtKB-UniRule"/>
</dbReference>
<dbReference type="PROSITE" id="PS50880">
    <property type="entry name" value="TOPRIM"/>
    <property type="match status" value="1"/>
</dbReference>
<comment type="cofactor">
    <cofactor evidence="13">
        <name>Zn(2+)</name>
        <dbReference type="ChEBI" id="CHEBI:29105"/>
    </cofactor>
    <text evidence="13">Binds 1 zinc ion per monomer.</text>
</comment>
<dbReference type="Pfam" id="PF13662">
    <property type="entry name" value="Toprim_4"/>
    <property type="match status" value="1"/>
</dbReference>
<keyword evidence="5 12" id="KW-0235">DNA replication</keyword>
<dbReference type="HAMAP" id="MF_00974">
    <property type="entry name" value="DNA_primase_DnaG"/>
    <property type="match status" value="1"/>
</dbReference>
<dbReference type="GO" id="GO:0006269">
    <property type="term" value="P:DNA replication, synthesis of primer"/>
    <property type="evidence" value="ECO:0007669"/>
    <property type="project" value="UniProtKB-UniRule"/>
</dbReference>
<dbReference type="InterPro" id="IPR006171">
    <property type="entry name" value="TOPRIM_dom"/>
</dbReference>
<organism evidence="16 17">
    <name type="scientific">Corynebacterium glyciniphilum AJ 3170</name>
    <dbReference type="NCBI Taxonomy" id="1404245"/>
    <lineage>
        <taxon>Bacteria</taxon>
        <taxon>Bacillati</taxon>
        <taxon>Actinomycetota</taxon>
        <taxon>Actinomycetes</taxon>
        <taxon>Mycobacteriales</taxon>
        <taxon>Corynebacteriaceae</taxon>
        <taxon>Corynebacterium</taxon>
    </lineage>
</organism>
<evidence type="ECO:0000256" key="10">
    <source>
        <dbReference type="ARBA" id="ARBA00023125"/>
    </source>
</evidence>
<dbReference type="STRING" id="1404245.CGLY_10180"/>
<evidence type="ECO:0000313" key="16">
    <source>
        <dbReference type="EMBL" id="AHW64481.1"/>
    </source>
</evidence>
<dbReference type="InterPro" id="IPR037068">
    <property type="entry name" value="DNA_primase_core_N_sf"/>
</dbReference>